<reference evidence="3" key="1">
    <citation type="submission" date="2021-07" db="EMBL/GenBank/DDBJ databases">
        <authorList>
            <person name="Durling M."/>
        </authorList>
    </citation>
    <scope>NUCLEOTIDE SEQUENCE</scope>
</reference>
<feature type="signal peptide" evidence="2">
    <location>
        <begin position="1"/>
        <end position="20"/>
    </location>
</feature>
<keyword evidence="4" id="KW-1185">Reference proteome</keyword>
<dbReference type="OrthoDB" id="623670at2759"/>
<proteinExistence type="predicted"/>
<dbReference type="AlphaFoldDB" id="A0A9N9KXS5"/>
<organism evidence="3 4">
    <name type="scientific">Hymenoscyphus fraxineus</name>
    <dbReference type="NCBI Taxonomy" id="746836"/>
    <lineage>
        <taxon>Eukaryota</taxon>
        <taxon>Fungi</taxon>
        <taxon>Dikarya</taxon>
        <taxon>Ascomycota</taxon>
        <taxon>Pezizomycotina</taxon>
        <taxon>Leotiomycetes</taxon>
        <taxon>Helotiales</taxon>
        <taxon>Helotiaceae</taxon>
        <taxon>Hymenoscyphus</taxon>
    </lineage>
</organism>
<feature type="chain" id="PRO_5040459339" description="RlpA-like protein double-psi beta-barrel domain-containing protein" evidence="2">
    <location>
        <begin position="21"/>
        <end position="112"/>
    </location>
</feature>
<evidence type="ECO:0008006" key="5">
    <source>
        <dbReference type="Google" id="ProtNLM"/>
    </source>
</evidence>
<evidence type="ECO:0000256" key="1">
    <source>
        <dbReference type="ARBA" id="ARBA00022729"/>
    </source>
</evidence>
<dbReference type="InterPro" id="IPR051477">
    <property type="entry name" value="Expansin_CellWall"/>
</dbReference>
<dbReference type="Gene3D" id="2.40.40.10">
    <property type="entry name" value="RlpA-like domain"/>
    <property type="match status" value="1"/>
</dbReference>
<evidence type="ECO:0000313" key="4">
    <source>
        <dbReference type="Proteomes" id="UP000696280"/>
    </source>
</evidence>
<evidence type="ECO:0000256" key="2">
    <source>
        <dbReference type="SAM" id="SignalP"/>
    </source>
</evidence>
<evidence type="ECO:0000313" key="3">
    <source>
        <dbReference type="EMBL" id="CAG8955449.1"/>
    </source>
</evidence>
<dbReference type="EMBL" id="CAJVRL010000063">
    <property type="protein sequence ID" value="CAG8955449.1"/>
    <property type="molecule type" value="Genomic_DNA"/>
</dbReference>
<dbReference type="PANTHER" id="PTHR31836:SF28">
    <property type="entry name" value="SRCR DOMAIN-CONTAINING PROTEIN-RELATED"/>
    <property type="match status" value="1"/>
</dbReference>
<name>A0A9N9KXS5_9HELO</name>
<keyword evidence="1 2" id="KW-0732">Signal</keyword>
<dbReference type="Proteomes" id="UP000696280">
    <property type="component" value="Unassembled WGS sequence"/>
</dbReference>
<comment type="caution">
    <text evidence="3">The sequence shown here is derived from an EMBL/GenBank/DDBJ whole genome shotgun (WGS) entry which is preliminary data.</text>
</comment>
<dbReference type="CDD" id="cd22191">
    <property type="entry name" value="DPBB_RlpA_EXP_N-like"/>
    <property type="match status" value="1"/>
</dbReference>
<dbReference type="InterPro" id="IPR036908">
    <property type="entry name" value="RlpA-like_sf"/>
</dbReference>
<dbReference type="SUPFAM" id="SSF50685">
    <property type="entry name" value="Barwin-like endoglucanases"/>
    <property type="match status" value="1"/>
</dbReference>
<accession>A0A9N9KXS5</accession>
<gene>
    <name evidence="3" type="ORF">HYFRA_00010315</name>
</gene>
<protein>
    <recommendedName>
        <fullName evidence="5">RlpA-like protein double-psi beta-barrel domain-containing protein</fullName>
    </recommendedName>
</protein>
<dbReference type="PANTHER" id="PTHR31836">
    <property type="match status" value="1"/>
</dbReference>
<sequence>MQFPECILATLALSLPLASAFSGKATFYEPNGLGSCGQQLTADSGTVALSRSHDGNCGRTVRVNLNGRSVTAKVADACSGCVSDGIDLTKSKFLELGGNTGTASLSVSWDFV</sequence>